<evidence type="ECO:0000313" key="2">
    <source>
        <dbReference type="Proteomes" id="UP001485043"/>
    </source>
</evidence>
<evidence type="ECO:0000313" key="1">
    <source>
        <dbReference type="EMBL" id="KAK9854825.1"/>
    </source>
</evidence>
<dbReference type="EMBL" id="JALJOV010001080">
    <property type="protein sequence ID" value="KAK9854825.1"/>
    <property type="molecule type" value="Genomic_DNA"/>
</dbReference>
<name>A0AAW1SSL9_9CHLO</name>
<comment type="caution">
    <text evidence="1">The sequence shown here is derived from an EMBL/GenBank/DDBJ whole genome shotgun (WGS) entry which is preliminary data.</text>
</comment>
<reference evidence="1 2" key="1">
    <citation type="journal article" date="2024" name="Nat. Commun.">
        <title>Phylogenomics reveals the evolutionary origins of lichenization in chlorophyte algae.</title>
        <authorList>
            <person name="Puginier C."/>
            <person name="Libourel C."/>
            <person name="Otte J."/>
            <person name="Skaloud P."/>
            <person name="Haon M."/>
            <person name="Grisel S."/>
            <person name="Petersen M."/>
            <person name="Berrin J.G."/>
            <person name="Delaux P.M."/>
            <person name="Dal Grande F."/>
            <person name="Keller J."/>
        </authorList>
    </citation>
    <scope>NUCLEOTIDE SEQUENCE [LARGE SCALE GENOMIC DNA]</scope>
    <source>
        <strain evidence="1 2">SAG 2523</strain>
    </source>
</reference>
<dbReference type="AlphaFoldDB" id="A0AAW1SSL9"/>
<keyword evidence="2" id="KW-1185">Reference proteome</keyword>
<sequence>MQGFRLDAHIPRSEGKAVVEVYERPSTQGLKGPCIYCQACVTEPARALVKAAEELIQVALLDELPG</sequence>
<protein>
    <submittedName>
        <fullName evidence="1">Uncharacterized protein</fullName>
    </submittedName>
</protein>
<accession>A0AAW1SSL9</accession>
<proteinExistence type="predicted"/>
<gene>
    <name evidence="1" type="ORF">WJX84_007466</name>
</gene>
<organism evidence="1 2">
    <name type="scientific">Apatococcus fuscideae</name>
    <dbReference type="NCBI Taxonomy" id="2026836"/>
    <lineage>
        <taxon>Eukaryota</taxon>
        <taxon>Viridiplantae</taxon>
        <taxon>Chlorophyta</taxon>
        <taxon>core chlorophytes</taxon>
        <taxon>Trebouxiophyceae</taxon>
        <taxon>Chlorellales</taxon>
        <taxon>Chlorellaceae</taxon>
        <taxon>Apatococcus</taxon>
    </lineage>
</organism>
<dbReference type="Proteomes" id="UP001485043">
    <property type="component" value="Unassembled WGS sequence"/>
</dbReference>